<evidence type="ECO:0000313" key="3">
    <source>
        <dbReference type="Proteomes" id="UP000292307"/>
    </source>
</evidence>
<reference evidence="2 3" key="1">
    <citation type="submission" date="2019-02" db="EMBL/GenBank/DDBJ databases">
        <title>Draft Genome Sequences of Six Type Strains of the Genus Massilia.</title>
        <authorList>
            <person name="Miess H."/>
            <person name="Frediansyhah A."/>
            <person name="Gross H."/>
        </authorList>
    </citation>
    <scope>NUCLEOTIDE SEQUENCE [LARGE SCALE GENOMIC DNA]</scope>
    <source>
        <strain evidence="2 3">DSM 17472</strain>
    </source>
</reference>
<sequence length="242" mass="26143">MTAWTSELVDLKPSDGIAPSLTPGSEIYWLTSGIGVQPPDEDTQSVGEQCTDCAGTSATHAIGTTNVEGGNGSEFAFHIATTPQFETTPSYRSKLESTYWRFASFQLGAHSQVTFRTRLTVNAVVAFDSVDDDVESTTSLYFDPSCAADAWGSPGCGEMEFTIEGPGTLSEERYLSFVFTNNGDSAKDLVFNSLAYVQTEIRNVPIPQVPEPSTYAMLGVGLAGLWARSRRKNSQGRGLHQQ</sequence>
<proteinExistence type="predicted"/>
<organism evidence="2 3">
    <name type="scientific">Pseudoduganella albidiflava</name>
    <dbReference type="NCBI Taxonomy" id="321983"/>
    <lineage>
        <taxon>Bacteria</taxon>
        <taxon>Pseudomonadati</taxon>
        <taxon>Pseudomonadota</taxon>
        <taxon>Betaproteobacteria</taxon>
        <taxon>Burkholderiales</taxon>
        <taxon>Oxalobacteraceae</taxon>
        <taxon>Telluria group</taxon>
        <taxon>Pseudoduganella</taxon>
    </lineage>
</organism>
<dbReference type="NCBIfam" id="TIGR02595">
    <property type="entry name" value="PEP_CTERM"/>
    <property type="match status" value="1"/>
</dbReference>
<evidence type="ECO:0000259" key="1">
    <source>
        <dbReference type="Pfam" id="PF07589"/>
    </source>
</evidence>
<keyword evidence="3" id="KW-1185">Reference proteome</keyword>
<feature type="domain" description="Ice-binding protein C-terminal" evidence="1">
    <location>
        <begin position="208"/>
        <end position="231"/>
    </location>
</feature>
<evidence type="ECO:0000313" key="2">
    <source>
        <dbReference type="EMBL" id="QBI05121.1"/>
    </source>
</evidence>
<protein>
    <submittedName>
        <fullName evidence="2">PEP-CTERM sorting domain-containing protein</fullName>
    </submittedName>
</protein>
<dbReference type="InterPro" id="IPR013424">
    <property type="entry name" value="Ice-binding_C"/>
</dbReference>
<gene>
    <name evidence="2" type="ORF">EYF70_17795</name>
</gene>
<dbReference type="Proteomes" id="UP000292307">
    <property type="component" value="Chromosome"/>
</dbReference>
<accession>A0ABX5S4I0</accession>
<dbReference type="EMBL" id="CP036401">
    <property type="protein sequence ID" value="QBI05121.1"/>
    <property type="molecule type" value="Genomic_DNA"/>
</dbReference>
<dbReference type="Pfam" id="PF07589">
    <property type="entry name" value="PEP-CTERM"/>
    <property type="match status" value="1"/>
</dbReference>
<name>A0ABX5S4I0_9BURK</name>